<keyword evidence="2" id="KW-0472">Membrane</keyword>
<gene>
    <name evidence="4" type="ORF">ABNN70_14890</name>
</gene>
<dbReference type="Pfam" id="PF01396">
    <property type="entry name" value="Zn_ribbon_Top1"/>
    <property type="match status" value="1"/>
</dbReference>
<dbReference type="Pfam" id="PF08378">
    <property type="entry name" value="NERD"/>
    <property type="match status" value="1"/>
</dbReference>
<feature type="transmembrane region" description="Helical" evidence="2">
    <location>
        <begin position="6"/>
        <end position="25"/>
    </location>
</feature>
<feature type="domain" description="NERD" evidence="3">
    <location>
        <begin position="50"/>
        <end position="170"/>
    </location>
</feature>
<feature type="compositionally biased region" description="Basic and acidic residues" evidence="1">
    <location>
        <begin position="266"/>
        <end position="299"/>
    </location>
</feature>
<dbReference type="RefSeq" id="WP_353948254.1">
    <property type="nucleotide sequence ID" value="NZ_CP159510.1"/>
</dbReference>
<dbReference type="InterPro" id="IPR013498">
    <property type="entry name" value="Topo_IA_Znf"/>
</dbReference>
<feature type="compositionally biased region" description="Basic and acidic residues" evidence="1">
    <location>
        <begin position="307"/>
        <end position="316"/>
    </location>
</feature>
<dbReference type="GO" id="GO:0003916">
    <property type="term" value="F:DNA topoisomerase activity"/>
    <property type="evidence" value="ECO:0007669"/>
    <property type="project" value="InterPro"/>
</dbReference>
<dbReference type="InterPro" id="IPR011528">
    <property type="entry name" value="NERD"/>
</dbReference>
<dbReference type="SUPFAM" id="SSF57783">
    <property type="entry name" value="Zinc beta-ribbon"/>
    <property type="match status" value="1"/>
</dbReference>
<name>A0AAU8IFY3_9BACL</name>
<keyword evidence="2" id="KW-1133">Transmembrane helix</keyword>
<keyword evidence="2" id="KW-0812">Transmembrane</keyword>
<proteinExistence type="predicted"/>
<feature type="compositionally biased region" description="Polar residues" evidence="1">
    <location>
        <begin position="246"/>
        <end position="262"/>
    </location>
</feature>
<evidence type="ECO:0000313" key="4">
    <source>
        <dbReference type="EMBL" id="XCJ16895.1"/>
    </source>
</evidence>
<dbReference type="AlphaFoldDB" id="A0AAU8IFY3"/>
<organism evidence="4">
    <name type="scientific">Sporolactobacillus sp. Y61</name>
    <dbReference type="NCBI Taxonomy" id="3160863"/>
    <lineage>
        <taxon>Bacteria</taxon>
        <taxon>Bacillati</taxon>
        <taxon>Bacillota</taxon>
        <taxon>Bacilli</taxon>
        <taxon>Bacillales</taxon>
        <taxon>Sporolactobacillaceae</taxon>
        <taxon>Sporolactobacillus</taxon>
    </lineage>
</organism>
<dbReference type="GO" id="GO:0005694">
    <property type="term" value="C:chromosome"/>
    <property type="evidence" value="ECO:0007669"/>
    <property type="project" value="InterPro"/>
</dbReference>
<evidence type="ECO:0000256" key="2">
    <source>
        <dbReference type="SAM" id="Phobius"/>
    </source>
</evidence>
<reference evidence="4" key="1">
    <citation type="submission" date="2024-06" db="EMBL/GenBank/DDBJ databases">
        <authorList>
            <person name="Fan A."/>
            <person name="Zhang F.Y."/>
            <person name="Zhang L."/>
        </authorList>
    </citation>
    <scope>NUCLEOTIDE SEQUENCE</scope>
    <source>
        <strain evidence="4">Y61</strain>
    </source>
</reference>
<accession>A0AAU8IFY3</accession>
<dbReference type="Gene3D" id="3.30.65.10">
    <property type="entry name" value="Bacterial Topoisomerase I, domain 1"/>
    <property type="match status" value="1"/>
</dbReference>
<dbReference type="PROSITE" id="PS50965">
    <property type="entry name" value="NERD"/>
    <property type="match status" value="1"/>
</dbReference>
<dbReference type="GO" id="GO:0003677">
    <property type="term" value="F:DNA binding"/>
    <property type="evidence" value="ECO:0007669"/>
    <property type="project" value="InterPro"/>
</dbReference>
<protein>
    <submittedName>
        <fullName evidence="4">NERD domain-containing protein</fullName>
    </submittedName>
</protein>
<dbReference type="EMBL" id="CP159510">
    <property type="protein sequence ID" value="XCJ16895.1"/>
    <property type="molecule type" value="Genomic_DNA"/>
</dbReference>
<dbReference type="GO" id="GO:0006265">
    <property type="term" value="P:DNA topological change"/>
    <property type="evidence" value="ECO:0007669"/>
    <property type="project" value="InterPro"/>
</dbReference>
<feature type="region of interest" description="Disordered" evidence="1">
    <location>
        <begin position="224"/>
        <end position="316"/>
    </location>
</feature>
<evidence type="ECO:0000256" key="1">
    <source>
        <dbReference type="SAM" id="MobiDB-lite"/>
    </source>
</evidence>
<evidence type="ECO:0000259" key="3">
    <source>
        <dbReference type="PROSITE" id="PS50965"/>
    </source>
</evidence>
<sequence length="359" mass="41481">MLQLYGFLIVLFVGTLTCAFLFYAYSNAKYRKTEYYRITHRPFLRMIRSTGSYGEYLIYRHLRSLEKEGRFLFNVYLPKEDGTTTELDVLLIHSSGLYVFESKNYCGWIFGTESRRTWTQSLAAGRKSVKNHFYNPIMQNEGHISHLKQCLSDYAQIVCHSIILFSDRCELKKITLDQGKAAVMNRHQVKPFVKRTIAGTEVVLSHNDVESIYQILFPYSQTSEETKQTHIENIQAKYRPRPKKSVLSQNKRTVKQTATETAPSLDPDRSLAEESAPDHTQPEKDTRRTVPDEIKEDRQLNPVTESAPKEPLTEGEKICPRCGKPMVQRVARHGKHRGEHFLGCSGFPKCRYTEKEKAD</sequence>